<reference evidence="1 2" key="1">
    <citation type="submission" date="2018-05" db="EMBL/GenBank/DDBJ databases">
        <title>Chitinophaga sp. K3CV102501T nov., isolated from isolated from a monsoon evergreen broad-leaved forest soil.</title>
        <authorList>
            <person name="Lv Y."/>
        </authorList>
    </citation>
    <scope>NUCLEOTIDE SEQUENCE [LARGE SCALE GENOMIC DNA]</scope>
    <source>
        <strain evidence="1 2">GDMCC 1.1325</strain>
    </source>
</reference>
<keyword evidence="2" id="KW-1185">Reference proteome</keyword>
<dbReference type="InterPro" id="IPR029058">
    <property type="entry name" value="AB_hydrolase_fold"/>
</dbReference>
<sequence>MQRFTLLLHVIIMFSQLPLKAQQIEKGYFNPKDSGNCYLAIPPLSGKIKGTLVLFAGFTGMQRLLGETKLHNVAFGNDMLTIFAPTYNHLYASPKAIENINTILRHAVSKYHLDTTRIAFAGFGIPGNIIIRYAELCFEKPEQFPVRPRAVIGVDCNLDLPELWRWSERQVQQNFNREDVETGKFLLGTLKEQLGMPTDNPAAYAAVTPYQRAIKSTGHEQYLKNVPVRLYYDTDIEWRINNNRQGYDDTNLPEGSDFICRLRALGNTDAAFVSAKHPGYKSNGIRTVTTLSIIDEIDCIRWLKEKMNIFDAATWVPPYTLSVPDKWGTERFDFPVEFAPGIPYKGVEDLRFAPGWGETNSPEHWSYTFLWWLEGQPVINAASIQQHLTEYYNGLVGRNIISRKIPEDKLVPLKVQITSAKTQPDDIATYTGTVYMLNYMAQTPITLNCIIHLRYCSAQQRTAAFFEISPRPYTDVIWKTMNGLWTGFSCGK</sequence>
<dbReference type="EMBL" id="QFFJ01000002">
    <property type="protein sequence ID" value="RBL90335.1"/>
    <property type="molecule type" value="Genomic_DNA"/>
</dbReference>
<comment type="caution">
    <text evidence="1">The sequence shown here is derived from an EMBL/GenBank/DDBJ whole genome shotgun (WGS) entry which is preliminary data.</text>
</comment>
<name>A0A365XXM9_9BACT</name>
<protein>
    <recommendedName>
        <fullName evidence="3">Alpha/beta hydrolase</fullName>
    </recommendedName>
</protein>
<gene>
    <name evidence="1" type="ORF">DF182_28120</name>
</gene>
<dbReference type="SUPFAM" id="SSF53474">
    <property type="entry name" value="alpha/beta-Hydrolases"/>
    <property type="match status" value="1"/>
</dbReference>
<evidence type="ECO:0000313" key="2">
    <source>
        <dbReference type="Proteomes" id="UP000253410"/>
    </source>
</evidence>
<dbReference type="RefSeq" id="WP_113619083.1">
    <property type="nucleotide sequence ID" value="NZ_QFFJ01000002.1"/>
</dbReference>
<evidence type="ECO:0000313" key="1">
    <source>
        <dbReference type="EMBL" id="RBL90335.1"/>
    </source>
</evidence>
<proteinExistence type="predicted"/>
<organism evidence="1 2">
    <name type="scientific">Chitinophaga flava</name>
    <dbReference type="NCBI Taxonomy" id="2259036"/>
    <lineage>
        <taxon>Bacteria</taxon>
        <taxon>Pseudomonadati</taxon>
        <taxon>Bacteroidota</taxon>
        <taxon>Chitinophagia</taxon>
        <taxon>Chitinophagales</taxon>
        <taxon>Chitinophagaceae</taxon>
        <taxon>Chitinophaga</taxon>
    </lineage>
</organism>
<dbReference type="OrthoDB" id="704518at2"/>
<evidence type="ECO:0008006" key="3">
    <source>
        <dbReference type="Google" id="ProtNLM"/>
    </source>
</evidence>
<accession>A0A365XXM9</accession>
<dbReference type="AlphaFoldDB" id="A0A365XXM9"/>
<dbReference type="Proteomes" id="UP000253410">
    <property type="component" value="Unassembled WGS sequence"/>
</dbReference>